<comment type="similarity">
    <text evidence="9 11">Belongs to the TonB-dependent receptor family.</text>
</comment>
<evidence type="ECO:0000259" key="13">
    <source>
        <dbReference type="Pfam" id="PF00593"/>
    </source>
</evidence>
<gene>
    <name evidence="15" type="primary">bfeA</name>
    <name evidence="15" type="ORF">GCM10011403_23940</name>
</gene>
<evidence type="ECO:0000256" key="11">
    <source>
        <dbReference type="RuleBase" id="RU003357"/>
    </source>
</evidence>
<sequence length="805" mass="88467">MRIRYPLLPTLLAAAVSAASTGSALAQQEQSAEALETIIVTGTRRSERTVFDSTSPIDIVGTSDISNTVSEDLSDTMAQLIPSYKVQRLPMNDGLIYVRPATLRALSPDHTLVMINGKRRHRSALLGGNGAQAPDLAQIPSYAIERIEVLRDGASAQYGSDAIAGVINIILRQSTELKAFAQYSEYSEGDGENNRIGLSGGLPVGNDGFINATLEYSDADRTSRSRQRPDAIQFQQDHPDVEVPNPVQRWGQPERESTRFAINSEFPLTDDSQLYMFSTYGTGEGLSDFNWRNPDSTSAFNQTDVFPDFDLRDIYPAGFSPQFGQEDRDMAVTGGVRGELSNGMSWDFSAGTGNNEIDYHMFNSINASLGPMSPTAFDIGVLEQSEMTLNLDFNHQVSWAALAQPTNIAFGLEWREETYKVSAGEPASYQVGPGAAEGLPSGSNGFPGFSPDQAGESDQISHSAYVDFEVPVSDSFTLGLAGRYENYSEHDDDIFTGKISGRYEVSESLALRSTFSTGFRAPTPGQLFSERTSQGLDTVTLNIFTAGRFSPEGPIADLISQRPGASIQSLEAEESTNFSAGVVYRNDYGFNSSIDIYRIDVDNRFGTSESFTLTDTERQQLISLGVPGGEGITRVNFFQNDFDTRSQGIDVVAGYGFEAGPGRLNLTGSFNYNKTEVVGGSLESNDTNRIRFEKNLPQRTMNLTANYNMGDWDFLARARYYGEWTDFSFNADGDIHQDFGAEVFTDVSVSYNATDTLSLRLGAENIFDSYPEEAEFQANRGLIYSRNAPYDTDGRRVYLRIDWQQ</sequence>
<dbReference type="InterPro" id="IPR036942">
    <property type="entry name" value="Beta-barrel_TonB_sf"/>
</dbReference>
<protein>
    <submittedName>
        <fullName evidence="15">Ligand-gated channel</fullName>
    </submittedName>
</protein>
<feature type="short sequence motif" description="TonB box" evidence="10">
    <location>
        <begin position="37"/>
        <end position="43"/>
    </location>
</feature>
<evidence type="ECO:0000256" key="7">
    <source>
        <dbReference type="ARBA" id="ARBA00023136"/>
    </source>
</evidence>
<dbReference type="CDD" id="cd01347">
    <property type="entry name" value="ligand_gated_channel"/>
    <property type="match status" value="1"/>
</dbReference>
<dbReference type="PANTHER" id="PTHR47234:SF3">
    <property type="entry name" value="SECRETIN_TONB SHORT N-TERMINAL DOMAIN-CONTAINING PROTEIN"/>
    <property type="match status" value="1"/>
</dbReference>
<comment type="caution">
    <text evidence="15">The sequence shown here is derived from an EMBL/GenBank/DDBJ whole genome shotgun (WGS) entry which is preliminary data.</text>
</comment>
<dbReference type="InterPro" id="IPR000531">
    <property type="entry name" value="Beta-barrel_TonB"/>
</dbReference>
<dbReference type="InterPro" id="IPR012910">
    <property type="entry name" value="Plug_dom"/>
</dbReference>
<evidence type="ECO:0000256" key="2">
    <source>
        <dbReference type="ARBA" id="ARBA00022448"/>
    </source>
</evidence>
<keyword evidence="8 9" id="KW-0998">Cell outer membrane</keyword>
<keyword evidence="4 9" id="KW-0812">Transmembrane</keyword>
<evidence type="ECO:0000256" key="10">
    <source>
        <dbReference type="PROSITE-ProRule" id="PRU10143"/>
    </source>
</evidence>
<dbReference type="RefSeq" id="WP_068810101.1">
    <property type="nucleotide sequence ID" value="NZ_BMIY01000010.1"/>
</dbReference>
<evidence type="ECO:0000256" key="12">
    <source>
        <dbReference type="SAM" id="SignalP"/>
    </source>
</evidence>
<comment type="subcellular location">
    <subcellularLocation>
        <location evidence="1 9">Cell outer membrane</location>
        <topology evidence="1 9">Multi-pass membrane protein</topology>
    </subcellularLocation>
</comment>
<keyword evidence="5 12" id="KW-0732">Signal</keyword>
<evidence type="ECO:0000313" key="15">
    <source>
        <dbReference type="EMBL" id="GFZ80043.1"/>
    </source>
</evidence>
<dbReference type="AlphaFoldDB" id="A0A916QKK4"/>
<proteinExistence type="inferred from homology"/>
<keyword evidence="3 9" id="KW-1134">Transmembrane beta strand</keyword>
<dbReference type="Pfam" id="PF00593">
    <property type="entry name" value="TonB_dep_Rec_b-barrel"/>
    <property type="match status" value="1"/>
</dbReference>
<dbReference type="InterPro" id="IPR039426">
    <property type="entry name" value="TonB-dep_rcpt-like"/>
</dbReference>
<evidence type="ECO:0000256" key="5">
    <source>
        <dbReference type="ARBA" id="ARBA00022729"/>
    </source>
</evidence>
<dbReference type="OrthoDB" id="9805434at2"/>
<dbReference type="PANTHER" id="PTHR47234">
    <property type="match status" value="1"/>
</dbReference>
<reference evidence="15" key="1">
    <citation type="journal article" date="2014" name="Int. J. Syst. Evol. Microbiol.">
        <title>Complete genome sequence of Corynebacterium casei LMG S-19264T (=DSM 44701T), isolated from a smear-ripened cheese.</title>
        <authorList>
            <consortium name="US DOE Joint Genome Institute (JGI-PGF)"/>
            <person name="Walter F."/>
            <person name="Albersmeier A."/>
            <person name="Kalinowski J."/>
            <person name="Ruckert C."/>
        </authorList>
    </citation>
    <scope>NUCLEOTIDE SEQUENCE</scope>
    <source>
        <strain evidence="15">CGMCC 1.15425</strain>
    </source>
</reference>
<dbReference type="Gene3D" id="2.170.130.10">
    <property type="entry name" value="TonB-dependent receptor, plug domain"/>
    <property type="match status" value="1"/>
</dbReference>
<evidence type="ECO:0000259" key="14">
    <source>
        <dbReference type="Pfam" id="PF07715"/>
    </source>
</evidence>
<dbReference type="EMBL" id="BMIY01000010">
    <property type="protein sequence ID" value="GFZ80043.1"/>
    <property type="molecule type" value="Genomic_DNA"/>
</dbReference>
<accession>A0A916QKK4</accession>
<dbReference type="Proteomes" id="UP000627715">
    <property type="component" value="Unassembled WGS sequence"/>
</dbReference>
<evidence type="ECO:0000256" key="6">
    <source>
        <dbReference type="ARBA" id="ARBA00023077"/>
    </source>
</evidence>
<dbReference type="SUPFAM" id="SSF56935">
    <property type="entry name" value="Porins"/>
    <property type="match status" value="1"/>
</dbReference>
<feature type="domain" description="TonB-dependent receptor plug" evidence="14">
    <location>
        <begin position="51"/>
        <end position="166"/>
    </location>
</feature>
<feature type="chain" id="PRO_5037300423" evidence="12">
    <location>
        <begin position="27"/>
        <end position="805"/>
    </location>
</feature>
<keyword evidence="16" id="KW-1185">Reference proteome</keyword>
<evidence type="ECO:0000256" key="4">
    <source>
        <dbReference type="ARBA" id="ARBA00022692"/>
    </source>
</evidence>
<dbReference type="InterPro" id="IPR010916">
    <property type="entry name" value="TonB_box_CS"/>
</dbReference>
<dbReference type="PROSITE" id="PS52016">
    <property type="entry name" value="TONB_DEPENDENT_REC_3"/>
    <property type="match status" value="1"/>
</dbReference>
<feature type="signal peptide" evidence="12">
    <location>
        <begin position="1"/>
        <end position="26"/>
    </location>
</feature>
<dbReference type="InterPro" id="IPR037066">
    <property type="entry name" value="Plug_dom_sf"/>
</dbReference>
<dbReference type="GO" id="GO:0009279">
    <property type="term" value="C:cell outer membrane"/>
    <property type="evidence" value="ECO:0007669"/>
    <property type="project" value="UniProtKB-SubCell"/>
</dbReference>
<reference evidence="15" key="2">
    <citation type="submission" date="2020-09" db="EMBL/GenBank/DDBJ databases">
        <authorList>
            <person name="Sun Q."/>
            <person name="Zhou Y."/>
        </authorList>
    </citation>
    <scope>NUCLEOTIDE SEQUENCE</scope>
    <source>
        <strain evidence="15">CGMCC 1.15425</strain>
    </source>
</reference>
<keyword evidence="2 9" id="KW-0813">Transport</keyword>
<evidence type="ECO:0000256" key="9">
    <source>
        <dbReference type="PROSITE-ProRule" id="PRU01360"/>
    </source>
</evidence>
<evidence type="ECO:0000313" key="16">
    <source>
        <dbReference type="Proteomes" id="UP000627715"/>
    </source>
</evidence>
<evidence type="ECO:0000256" key="3">
    <source>
        <dbReference type="ARBA" id="ARBA00022452"/>
    </source>
</evidence>
<evidence type="ECO:0000256" key="1">
    <source>
        <dbReference type="ARBA" id="ARBA00004571"/>
    </source>
</evidence>
<evidence type="ECO:0000256" key="8">
    <source>
        <dbReference type="ARBA" id="ARBA00023237"/>
    </source>
</evidence>
<dbReference type="PROSITE" id="PS00430">
    <property type="entry name" value="TONB_DEPENDENT_REC_1"/>
    <property type="match status" value="1"/>
</dbReference>
<dbReference type="Pfam" id="PF07715">
    <property type="entry name" value="Plug"/>
    <property type="match status" value="1"/>
</dbReference>
<dbReference type="Gene3D" id="2.40.170.20">
    <property type="entry name" value="TonB-dependent receptor, beta-barrel domain"/>
    <property type="match status" value="1"/>
</dbReference>
<organism evidence="15 16">
    <name type="scientific">Pseudohongiella nitratireducens</name>
    <dbReference type="NCBI Taxonomy" id="1768907"/>
    <lineage>
        <taxon>Bacteria</taxon>
        <taxon>Pseudomonadati</taxon>
        <taxon>Pseudomonadota</taxon>
        <taxon>Gammaproteobacteria</taxon>
        <taxon>Pseudomonadales</taxon>
        <taxon>Pseudohongiellaceae</taxon>
        <taxon>Pseudohongiella</taxon>
    </lineage>
</organism>
<keyword evidence="6 10" id="KW-0798">TonB box</keyword>
<name>A0A916QKK4_9GAMM</name>
<feature type="domain" description="TonB-dependent receptor-like beta-barrel" evidence="13">
    <location>
        <begin position="279"/>
        <end position="766"/>
    </location>
</feature>
<keyword evidence="7 9" id="KW-0472">Membrane</keyword>